<evidence type="ECO:0000256" key="1">
    <source>
        <dbReference type="SAM" id="MobiDB-lite"/>
    </source>
</evidence>
<dbReference type="AlphaFoldDB" id="A0AAW0QSS9"/>
<evidence type="ECO:0000256" key="2">
    <source>
        <dbReference type="SAM" id="Phobius"/>
    </source>
</evidence>
<dbReference type="EMBL" id="JAQQWP010000009">
    <property type="protein sequence ID" value="KAK8100828.1"/>
    <property type="molecule type" value="Genomic_DNA"/>
</dbReference>
<gene>
    <name evidence="3" type="ORF">PG999_011202</name>
</gene>
<keyword evidence="2" id="KW-0812">Transmembrane</keyword>
<name>A0AAW0QSS9_9PEZI</name>
<keyword evidence="4" id="KW-1185">Reference proteome</keyword>
<proteinExistence type="predicted"/>
<evidence type="ECO:0000313" key="3">
    <source>
        <dbReference type="EMBL" id="KAK8100828.1"/>
    </source>
</evidence>
<feature type="transmembrane region" description="Helical" evidence="2">
    <location>
        <begin position="128"/>
        <end position="153"/>
    </location>
</feature>
<comment type="caution">
    <text evidence="3">The sequence shown here is derived from an EMBL/GenBank/DDBJ whole genome shotgun (WGS) entry which is preliminary data.</text>
</comment>
<protein>
    <submittedName>
        <fullName evidence="3">Uncharacterized protein</fullName>
    </submittedName>
</protein>
<keyword evidence="2" id="KW-0472">Membrane</keyword>
<reference evidence="3 4" key="1">
    <citation type="submission" date="2023-01" db="EMBL/GenBank/DDBJ databases">
        <title>Analysis of 21 Apiospora genomes using comparative genomics revels a genus with tremendous synthesis potential of carbohydrate active enzymes and secondary metabolites.</title>
        <authorList>
            <person name="Sorensen T."/>
        </authorList>
    </citation>
    <scope>NUCLEOTIDE SEQUENCE [LARGE SCALE GENOMIC DNA]</scope>
    <source>
        <strain evidence="3 4">CBS 117206</strain>
    </source>
</reference>
<feature type="compositionally biased region" description="Low complexity" evidence="1">
    <location>
        <begin position="1"/>
        <end position="16"/>
    </location>
</feature>
<feature type="compositionally biased region" description="Low complexity" evidence="1">
    <location>
        <begin position="60"/>
        <end position="90"/>
    </location>
</feature>
<organism evidence="3 4">
    <name type="scientific">Apiospora kogelbergensis</name>
    <dbReference type="NCBI Taxonomy" id="1337665"/>
    <lineage>
        <taxon>Eukaryota</taxon>
        <taxon>Fungi</taxon>
        <taxon>Dikarya</taxon>
        <taxon>Ascomycota</taxon>
        <taxon>Pezizomycotina</taxon>
        <taxon>Sordariomycetes</taxon>
        <taxon>Xylariomycetidae</taxon>
        <taxon>Amphisphaeriales</taxon>
        <taxon>Apiosporaceae</taxon>
        <taxon>Apiospora</taxon>
    </lineage>
</organism>
<accession>A0AAW0QSS9</accession>
<sequence>MSFSTISSTSKCSPLSPVAPPPSQSRFEAEKATPHQNARTAGSSCTSAISRAERVPRGDSIVSSPPRRISSGLEPQTVPLPLQPSLPLGPQQLHYQTFQDIPAPSIDGPSDEEDELSEISDWSRVVKVLFGLAALMIIIWMLAQLILAATPWAS</sequence>
<evidence type="ECO:0000313" key="4">
    <source>
        <dbReference type="Proteomes" id="UP001392437"/>
    </source>
</evidence>
<dbReference type="Proteomes" id="UP001392437">
    <property type="component" value="Unassembled WGS sequence"/>
</dbReference>
<feature type="region of interest" description="Disordered" evidence="1">
    <location>
        <begin position="1"/>
        <end position="90"/>
    </location>
</feature>
<keyword evidence="2" id="KW-1133">Transmembrane helix</keyword>
<feature type="compositionally biased region" description="Polar residues" evidence="1">
    <location>
        <begin position="34"/>
        <end position="49"/>
    </location>
</feature>